<dbReference type="InterPro" id="IPR036397">
    <property type="entry name" value="RNaseH_sf"/>
</dbReference>
<evidence type="ECO:0000313" key="2">
    <source>
        <dbReference type="EMBL" id="CDH61265.1"/>
    </source>
</evidence>
<dbReference type="PROSITE" id="PS50994">
    <property type="entry name" value="INTEGRASE"/>
    <property type="match status" value="1"/>
</dbReference>
<comment type="caution">
    <text evidence="2">The sequence shown here is derived from an EMBL/GenBank/DDBJ whole genome shotgun (WGS) entry which is preliminary data.</text>
</comment>
<evidence type="ECO:0000313" key="3">
    <source>
        <dbReference type="Proteomes" id="UP000027586"/>
    </source>
</evidence>
<dbReference type="PANTHER" id="PTHR37984">
    <property type="entry name" value="PROTEIN CBG26694"/>
    <property type="match status" value="1"/>
</dbReference>
<sequence>MEYPKYLALYYYLRKGTYPRDANQTVKRRLRDQARRFEVYAGRVYYKAENEELGYELLHEGNGDEVIRQVREEGHFGIGNTYRRVRVQYNAPNLKQRVKELVQGCHVCQIRKRIPRKRNHVARPIPIHCTPFYMLGCDAVGPTQNVTKRGNRYLLMAVDYLTKWPIARAVARIDEETTAKFMFEEIVEKYGVPNYLLTDRGSNFKSQMVVSFLKGLGCRHLTTTAYRPQTNGCCERLNQTLVNTIAKLALDEDKMAEWDEFVTAALMAIRTMPNESTGYTPAKLLYGKEMRTPANWPMPRQDFVLGEETKAVAERVVAINDLLVQLRKDARNKAMREKERQKQLYDKTMQIRRRFVIGEKVLMRDPTPQSKFHARWLGPMVVTRSTPHGVYELACPNRTKLKGAVNGDHLIPYIQHKKMVPDIQVRRAEQQFQAWIERIQEE</sequence>
<evidence type="ECO:0000259" key="1">
    <source>
        <dbReference type="PROSITE" id="PS50994"/>
    </source>
</evidence>
<dbReference type="InterPro" id="IPR050951">
    <property type="entry name" value="Retrovirus_Pol_polyprotein"/>
</dbReference>
<dbReference type="FunFam" id="3.30.420.10:FF:000032">
    <property type="entry name" value="Retrovirus-related Pol polyprotein from transposon 297-like Protein"/>
    <property type="match status" value="1"/>
</dbReference>
<reference evidence="2" key="1">
    <citation type="submission" date="2013-08" db="EMBL/GenBank/DDBJ databases">
        <title>Gene expansion shapes genome architecture in the human pathogen Lichtheimia corymbifera: an evolutionary genomics analysis in the ancient terrestrial Mucorales (Mucoromycotina).</title>
        <authorList>
            <person name="Schwartze V.U."/>
            <person name="Winter S."/>
            <person name="Shelest E."/>
            <person name="Marcet-Houben M."/>
            <person name="Horn F."/>
            <person name="Wehner S."/>
            <person name="Hoffmann K."/>
            <person name="Riege K."/>
            <person name="Sammeth M."/>
            <person name="Nowrousian M."/>
            <person name="Valiante V."/>
            <person name="Linde J."/>
            <person name="Jacobsen I.D."/>
            <person name="Marz M."/>
            <person name="Brakhage A.A."/>
            <person name="Gabaldon T."/>
            <person name="Bocker S."/>
            <person name="Voigt K."/>
        </authorList>
    </citation>
    <scope>NUCLEOTIDE SEQUENCE [LARGE SCALE GENOMIC DNA]</scope>
    <source>
        <strain evidence="2">FSU 9682</strain>
    </source>
</reference>
<dbReference type="InterPro" id="IPR012337">
    <property type="entry name" value="RNaseH-like_sf"/>
</dbReference>
<name>A0A068SGW8_9FUNG</name>
<dbReference type="STRING" id="1263082.A0A068SGW8"/>
<gene>
    <name evidence="2" type="ORF">LCOR_12044.1</name>
</gene>
<dbReference type="EMBL" id="CBTN010000167">
    <property type="protein sequence ID" value="CDH61265.1"/>
    <property type="molecule type" value="Genomic_DNA"/>
</dbReference>
<dbReference type="OrthoDB" id="5592268at2759"/>
<dbReference type="Pfam" id="PF00665">
    <property type="entry name" value="rve"/>
    <property type="match status" value="1"/>
</dbReference>
<dbReference type="Gene3D" id="1.10.340.70">
    <property type="match status" value="1"/>
</dbReference>
<dbReference type="Pfam" id="PF17921">
    <property type="entry name" value="Integrase_H2C2"/>
    <property type="match status" value="1"/>
</dbReference>
<dbReference type="GO" id="GO:0005634">
    <property type="term" value="C:nucleus"/>
    <property type="evidence" value="ECO:0007669"/>
    <property type="project" value="UniProtKB-ARBA"/>
</dbReference>
<protein>
    <submittedName>
        <fullName evidence="2">Integrase core domain protein</fullName>
    </submittedName>
</protein>
<dbReference type="PANTHER" id="PTHR37984:SF15">
    <property type="entry name" value="INTEGRASE CATALYTIC DOMAIN-CONTAINING PROTEIN"/>
    <property type="match status" value="1"/>
</dbReference>
<keyword evidence="3" id="KW-1185">Reference proteome</keyword>
<dbReference type="Proteomes" id="UP000027586">
    <property type="component" value="Unassembled WGS sequence"/>
</dbReference>
<feature type="domain" description="Integrase catalytic" evidence="1">
    <location>
        <begin position="127"/>
        <end position="289"/>
    </location>
</feature>
<dbReference type="InterPro" id="IPR001584">
    <property type="entry name" value="Integrase_cat-core"/>
</dbReference>
<dbReference type="Gene3D" id="3.30.420.10">
    <property type="entry name" value="Ribonuclease H-like superfamily/Ribonuclease H"/>
    <property type="match status" value="1"/>
</dbReference>
<dbReference type="GO" id="GO:0015074">
    <property type="term" value="P:DNA integration"/>
    <property type="evidence" value="ECO:0007669"/>
    <property type="project" value="InterPro"/>
</dbReference>
<dbReference type="VEuPathDB" id="FungiDB:LCOR_12044.1"/>
<organism evidence="2 3">
    <name type="scientific">Lichtheimia corymbifera JMRC:FSU:9682</name>
    <dbReference type="NCBI Taxonomy" id="1263082"/>
    <lineage>
        <taxon>Eukaryota</taxon>
        <taxon>Fungi</taxon>
        <taxon>Fungi incertae sedis</taxon>
        <taxon>Mucoromycota</taxon>
        <taxon>Mucoromycotina</taxon>
        <taxon>Mucoromycetes</taxon>
        <taxon>Mucorales</taxon>
        <taxon>Lichtheimiaceae</taxon>
        <taxon>Lichtheimia</taxon>
    </lineage>
</organism>
<dbReference type="SUPFAM" id="SSF53098">
    <property type="entry name" value="Ribonuclease H-like"/>
    <property type="match status" value="1"/>
</dbReference>
<dbReference type="InterPro" id="IPR041588">
    <property type="entry name" value="Integrase_H2C2"/>
</dbReference>
<accession>A0A068SGW8</accession>
<dbReference type="GO" id="GO:0003676">
    <property type="term" value="F:nucleic acid binding"/>
    <property type="evidence" value="ECO:0007669"/>
    <property type="project" value="InterPro"/>
</dbReference>
<dbReference type="AlphaFoldDB" id="A0A068SGW8"/>
<proteinExistence type="predicted"/>